<dbReference type="Pfam" id="PF14322">
    <property type="entry name" value="SusD-like_3"/>
    <property type="match status" value="1"/>
</dbReference>
<keyword evidence="3 6" id="KW-0732">Signal</keyword>
<proteinExistence type="inferred from homology"/>
<dbReference type="AlphaFoldDB" id="A0A412X3G5"/>
<name>A0A412X3G5_9BACT</name>
<evidence type="ECO:0000256" key="6">
    <source>
        <dbReference type="SAM" id="SignalP"/>
    </source>
</evidence>
<feature type="domain" description="RagB/SusD" evidence="7">
    <location>
        <begin position="312"/>
        <end position="457"/>
    </location>
</feature>
<evidence type="ECO:0000256" key="1">
    <source>
        <dbReference type="ARBA" id="ARBA00004442"/>
    </source>
</evidence>
<feature type="chain" id="PRO_5019253486" evidence="6">
    <location>
        <begin position="19"/>
        <end position="482"/>
    </location>
</feature>
<evidence type="ECO:0000313" key="10">
    <source>
        <dbReference type="Proteomes" id="UP000283589"/>
    </source>
</evidence>
<evidence type="ECO:0000256" key="4">
    <source>
        <dbReference type="ARBA" id="ARBA00023136"/>
    </source>
</evidence>
<evidence type="ECO:0000259" key="8">
    <source>
        <dbReference type="Pfam" id="PF14322"/>
    </source>
</evidence>
<keyword evidence="4" id="KW-0472">Membrane</keyword>
<comment type="similarity">
    <text evidence="2">Belongs to the SusD family.</text>
</comment>
<dbReference type="Gene3D" id="1.25.40.390">
    <property type="match status" value="2"/>
</dbReference>
<evidence type="ECO:0000256" key="2">
    <source>
        <dbReference type="ARBA" id="ARBA00006275"/>
    </source>
</evidence>
<dbReference type="InterPro" id="IPR011990">
    <property type="entry name" value="TPR-like_helical_dom_sf"/>
</dbReference>
<evidence type="ECO:0000259" key="7">
    <source>
        <dbReference type="Pfam" id="PF07980"/>
    </source>
</evidence>
<accession>A0A412X3G5</accession>
<dbReference type="Pfam" id="PF07980">
    <property type="entry name" value="SusD_RagB"/>
    <property type="match status" value="1"/>
</dbReference>
<dbReference type="EMBL" id="QRZA01000005">
    <property type="protein sequence ID" value="RGV35186.1"/>
    <property type="molecule type" value="Genomic_DNA"/>
</dbReference>
<comment type="caution">
    <text evidence="9">The sequence shown here is derived from an EMBL/GenBank/DDBJ whole genome shotgun (WGS) entry which is preliminary data.</text>
</comment>
<evidence type="ECO:0000256" key="5">
    <source>
        <dbReference type="ARBA" id="ARBA00023237"/>
    </source>
</evidence>
<sequence>MKMNRLLLICILPVLFSACDSWLNVQPEEQISEEEVFSTGSGYRNVLNGVYKSLSGINMYGREMTWGLMDVLAQCYNVSKMPSEYPGRQYSEGAALYDYEYMDFHKLPQAIWEEGYNAVANCNNLIAHARHADPDLFELKESERALLEGEALALRAFIQFDMLRIFAPAPVTSPKGTYIPYIKGYPEVLSVKLSVEECMKNVIQDLEDARKLVYKYDSTNVSRLRIEDRFNGPTDGRFFYYRGFRMNYYAVSGILARAYLYNNQPNEAYKIAKEIIDSQNNTKYYNFTSASKMTKGNLKFYDDILCGFYSTKLTDWDKALNDVLDADGNQLFMEVKEVDNLFNGETDDYRKRYQLSAVNRLMKYAYQNNATSEGILSSNLIPIIRMSEIYYIAAEACFDKDPSEAIDYLMQVKKGRNLRNVDLSGITLKSDFMDRLISDARREFLGEGQIFFMFKRLNQSVPTVNNWKSENFVLDVPDSENI</sequence>
<dbReference type="InterPro" id="IPR012944">
    <property type="entry name" value="SusD_RagB_dom"/>
</dbReference>
<evidence type="ECO:0000313" key="9">
    <source>
        <dbReference type="EMBL" id="RGV35186.1"/>
    </source>
</evidence>
<dbReference type="STRING" id="1121130.GCA_000519105_03446"/>
<protein>
    <submittedName>
        <fullName evidence="9">RagB/SusD family nutrient uptake outer membrane protein</fullName>
    </submittedName>
</protein>
<comment type="subcellular location">
    <subcellularLocation>
        <location evidence="1">Cell outer membrane</location>
    </subcellularLocation>
</comment>
<gene>
    <name evidence="9" type="ORF">DWW18_06345</name>
</gene>
<reference evidence="9 10" key="1">
    <citation type="submission" date="2018-08" db="EMBL/GenBank/DDBJ databases">
        <title>A genome reference for cultivated species of the human gut microbiota.</title>
        <authorList>
            <person name="Zou Y."/>
            <person name="Xue W."/>
            <person name="Luo G."/>
        </authorList>
    </citation>
    <scope>NUCLEOTIDE SEQUENCE [LARGE SCALE GENOMIC DNA]</scope>
    <source>
        <strain evidence="9 10">AF14-49</strain>
    </source>
</reference>
<dbReference type="GO" id="GO:0009279">
    <property type="term" value="C:cell outer membrane"/>
    <property type="evidence" value="ECO:0007669"/>
    <property type="project" value="UniProtKB-SubCell"/>
</dbReference>
<feature type="domain" description="SusD-like N-terminal" evidence="8">
    <location>
        <begin position="22"/>
        <end position="213"/>
    </location>
</feature>
<dbReference type="RefSeq" id="WP_118259450.1">
    <property type="nucleotide sequence ID" value="NZ_CALBWO010000034.1"/>
</dbReference>
<evidence type="ECO:0000256" key="3">
    <source>
        <dbReference type="ARBA" id="ARBA00022729"/>
    </source>
</evidence>
<keyword evidence="5" id="KW-0998">Cell outer membrane</keyword>
<dbReference type="Proteomes" id="UP000283589">
    <property type="component" value="Unassembled WGS sequence"/>
</dbReference>
<dbReference type="SUPFAM" id="SSF48452">
    <property type="entry name" value="TPR-like"/>
    <property type="match status" value="1"/>
</dbReference>
<dbReference type="PROSITE" id="PS51257">
    <property type="entry name" value="PROKAR_LIPOPROTEIN"/>
    <property type="match status" value="1"/>
</dbReference>
<dbReference type="InterPro" id="IPR033985">
    <property type="entry name" value="SusD-like_N"/>
</dbReference>
<feature type="signal peptide" evidence="6">
    <location>
        <begin position="1"/>
        <end position="18"/>
    </location>
</feature>
<organism evidence="9 10">
    <name type="scientific">Butyricimonas virosa</name>
    <dbReference type="NCBI Taxonomy" id="544645"/>
    <lineage>
        <taxon>Bacteria</taxon>
        <taxon>Pseudomonadati</taxon>
        <taxon>Bacteroidota</taxon>
        <taxon>Bacteroidia</taxon>
        <taxon>Bacteroidales</taxon>
        <taxon>Odoribacteraceae</taxon>
        <taxon>Butyricimonas</taxon>
    </lineage>
</organism>